<organism evidence="2 3">
    <name type="scientific">Mytilus edulis</name>
    <name type="common">Blue mussel</name>
    <dbReference type="NCBI Taxonomy" id="6550"/>
    <lineage>
        <taxon>Eukaryota</taxon>
        <taxon>Metazoa</taxon>
        <taxon>Spiralia</taxon>
        <taxon>Lophotrochozoa</taxon>
        <taxon>Mollusca</taxon>
        <taxon>Bivalvia</taxon>
        <taxon>Autobranchia</taxon>
        <taxon>Pteriomorphia</taxon>
        <taxon>Mytilida</taxon>
        <taxon>Mytiloidea</taxon>
        <taxon>Mytilidae</taxon>
        <taxon>Mytilinae</taxon>
        <taxon>Mytilus</taxon>
    </lineage>
</organism>
<dbReference type="AlphaFoldDB" id="A0A8S3RHE6"/>
<reference evidence="2" key="1">
    <citation type="submission" date="2021-03" db="EMBL/GenBank/DDBJ databases">
        <authorList>
            <person name="Bekaert M."/>
        </authorList>
    </citation>
    <scope>NUCLEOTIDE SEQUENCE</scope>
</reference>
<dbReference type="InterPro" id="IPR032675">
    <property type="entry name" value="LRR_dom_sf"/>
</dbReference>
<evidence type="ECO:0000313" key="3">
    <source>
        <dbReference type="Proteomes" id="UP000683360"/>
    </source>
</evidence>
<comment type="caution">
    <text evidence="2">The sequence shown here is derived from an EMBL/GenBank/DDBJ whole genome shotgun (WGS) entry which is preliminary data.</text>
</comment>
<protein>
    <submittedName>
        <fullName evidence="2">Uncharacterized protein</fullName>
    </submittedName>
</protein>
<keyword evidence="3" id="KW-1185">Reference proteome</keyword>
<dbReference type="SUPFAM" id="SSF52058">
    <property type="entry name" value="L domain-like"/>
    <property type="match status" value="1"/>
</dbReference>
<dbReference type="Gene3D" id="3.80.10.10">
    <property type="entry name" value="Ribonuclease Inhibitor"/>
    <property type="match status" value="1"/>
</dbReference>
<keyword evidence="1" id="KW-0732">Signal</keyword>
<evidence type="ECO:0000313" key="2">
    <source>
        <dbReference type="EMBL" id="CAG2208782.1"/>
    </source>
</evidence>
<evidence type="ECO:0000256" key="1">
    <source>
        <dbReference type="SAM" id="SignalP"/>
    </source>
</evidence>
<dbReference type="OrthoDB" id="6149777at2759"/>
<dbReference type="Proteomes" id="UP000683360">
    <property type="component" value="Unassembled WGS sequence"/>
</dbReference>
<accession>A0A8S3RHE6</accession>
<gene>
    <name evidence="2" type="ORF">MEDL_22950</name>
</gene>
<name>A0A8S3RHE6_MYTED</name>
<sequence length="198" mass="22067">MCLGLGLQEFTIICLFVIVASVPKQTCQISGVCECDFDTDTSLDIVNCSTKELHSIPSDLATDREYYTLTGNSIYSLEDDAFKHIVNALVLDIGANWLTTIPVNIFTPFRNLRHLTGVKQGYWVETECMENRVYNRIDTVCNATTVDVAEPIPGLRETVPVSVNNDESTTKLTQTILDSKSFPKEHATQELTALRLTQ</sequence>
<feature type="signal peptide" evidence="1">
    <location>
        <begin position="1"/>
        <end position="21"/>
    </location>
</feature>
<proteinExistence type="predicted"/>
<feature type="chain" id="PRO_5035786050" evidence="1">
    <location>
        <begin position="22"/>
        <end position="198"/>
    </location>
</feature>
<dbReference type="EMBL" id="CAJPWZ010001122">
    <property type="protein sequence ID" value="CAG2208782.1"/>
    <property type="molecule type" value="Genomic_DNA"/>
</dbReference>